<gene>
    <name evidence="1" type="ORF">CM83_44840</name>
</gene>
<evidence type="ECO:0000313" key="1">
    <source>
        <dbReference type="EMBL" id="JAG13471.1"/>
    </source>
</evidence>
<proteinExistence type="predicted"/>
<feature type="non-terminal residue" evidence="1">
    <location>
        <position position="1"/>
    </location>
</feature>
<sequence>VSERDGTIFRISDIQKLTLEKREVLKGKFKISKLAMEHQEIIGSFSMKRKCSVDETPRQVYFQEIPITEQKFRDLSTLCTKGAIPSHFHEEYFSLPHQSTVPDTLAETDEEDDA</sequence>
<organism evidence="1">
    <name type="scientific">Lygus hesperus</name>
    <name type="common">Western plant bug</name>
    <dbReference type="NCBI Taxonomy" id="30085"/>
    <lineage>
        <taxon>Eukaryota</taxon>
        <taxon>Metazoa</taxon>
        <taxon>Ecdysozoa</taxon>
        <taxon>Arthropoda</taxon>
        <taxon>Hexapoda</taxon>
        <taxon>Insecta</taxon>
        <taxon>Pterygota</taxon>
        <taxon>Neoptera</taxon>
        <taxon>Paraneoptera</taxon>
        <taxon>Hemiptera</taxon>
        <taxon>Heteroptera</taxon>
        <taxon>Panheteroptera</taxon>
        <taxon>Cimicomorpha</taxon>
        <taxon>Miridae</taxon>
        <taxon>Mirini</taxon>
        <taxon>Lygus</taxon>
    </lineage>
</organism>
<dbReference type="AlphaFoldDB" id="A0A0A9X1C5"/>
<name>A0A0A9X1C5_LYGHE</name>
<reference evidence="1" key="2">
    <citation type="submission" date="2014-07" db="EMBL/GenBank/DDBJ databases">
        <authorList>
            <person name="Hull J."/>
        </authorList>
    </citation>
    <scope>NUCLEOTIDE SEQUENCE</scope>
</reference>
<protein>
    <submittedName>
        <fullName evidence="1">Uncharacterized protein</fullName>
    </submittedName>
</protein>
<accession>A0A0A9X1C5</accession>
<reference evidence="1" key="1">
    <citation type="journal article" date="2014" name="PLoS ONE">
        <title>Transcriptome-Based Identification of ABC Transporters in the Western Tarnished Plant Bug Lygus hesperus.</title>
        <authorList>
            <person name="Hull J.J."/>
            <person name="Chaney K."/>
            <person name="Geib S.M."/>
            <person name="Fabrick J.A."/>
            <person name="Brent C.S."/>
            <person name="Walsh D."/>
            <person name="Lavine L.C."/>
        </authorList>
    </citation>
    <scope>NUCLEOTIDE SEQUENCE</scope>
</reference>
<dbReference type="EMBL" id="GBHO01030133">
    <property type="protein sequence ID" value="JAG13471.1"/>
    <property type="molecule type" value="Transcribed_RNA"/>
</dbReference>